<sequence length="137" mass="14790">MRTHPGRAVTRYDVSAMFIPAYLQAAKMHNIIKGFEITGIPPFDENVFPDGSSAPCDVTSEPQTNEHVAKSGNIAAHEYMDDQDDPDDPNTSQSHSENEEADTIGIGNEVGFTGVTDDNHKDTGGNTELGSLIIPMN</sequence>
<protein>
    <submittedName>
        <fullName evidence="2">Uncharacterized protein</fullName>
    </submittedName>
</protein>
<organism evidence="2 3">
    <name type="scientific">Dryococelus australis</name>
    <dbReference type="NCBI Taxonomy" id="614101"/>
    <lineage>
        <taxon>Eukaryota</taxon>
        <taxon>Metazoa</taxon>
        <taxon>Ecdysozoa</taxon>
        <taxon>Arthropoda</taxon>
        <taxon>Hexapoda</taxon>
        <taxon>Insecta</taxon>
        <taxon>Pterygota</taxon>
        <taxon>Neoptera</taxon>
        <taxon>Polyneoptera</taxon>
        <taxon>Phasmatodea</taxon>
        <taxon>Verophasmatodea</taxon>
        <taxon>Anareolatae</taxon>
        <taxon>Phasmatidae</taxon>
        <taxon>Eurycanthinae</taxon>
        <taxon>Dryococelus</taxon>
    </lineage>
</organism>
<dbReference type="EMBL" id="JARBHB010000008">
    <property type="protein sequence ID" value="KAJ8876952.1"/>
    <property type="molecule type" value="Genomic_DNA"/>
</dbReference>
<proteinExistence type="predicted"/>
<reference evidence="2 3" key="1">
    <citation type="submission" date="2023-02" db="EMBL/GenBank/DDBJ databases">
        <title>LHISI_Scaffold_Assembly.</title>
        <authorList>
            <person name="Stuart O.P."/>
            <person name="Cleave R."/>
            <person name="Magrath M.J.L."/>
            <person name="Mikheyev A.S."/>
        </authorList>
    </citation>
    <scope>NUCLEOTIDE SEQUENCE [LARGE SCALE GENOMIC DNA]</scope>
    <source>
        <strain evidence="2">Daus_M_001</strain>
        <tissue evidence="2">Leg muscle</tissue>
    </source>
</reference>
<gene>
    <name evidence="2" type="ORF">PR048_021402</name>
</gene>
<name>A0ABQ9GY69_9NEOP</name>
<evidence type="ECO:0000313" key="3">
    <source>
        <dbReference type="Proteomes" id="UP001159363"/>
    </source>
</evidence>
<accession>A0ABQ9GY69</accession>
<feature type="region of interest" description="Disordered" evidence="1">
    <location>
        <begin position="46"/>
        <end position="137"/>
    </location>
</feature>
<keyword evidence="3" id="KW-1185">Reference proteome</keyword>
<dbReference type="Proteomes" id="UP001159363">
    <property type="component" value="Chromosome 7"/>
</dbReference>
<comment type="caution">
    <text evidence="2">The sequence shown here is derived from an EMBL/GenBank/DDBJ whole genome shotgun (WGS) entry which is preliminary data.</text>
</comment>
<evidence type="ECO:0000313" key="2">
    <source>
        <dbReference type="EMBL" id="KAJ8876952.1"/>
    </source>
</evidence>
<evidence type="ECO:0000256" key="1">
    <source>
        <dbReference type="SAM" id="MobiDB-lite"/>
    </source>
</evidence>